<gene>
    <name evidence="2" type="ORF">A9309_10055</name>
</gene>
<evidence type="ECO:0000256" key="1">
    <source>
        <dbReference type="SAM" id="MobiDB-lite"/>
    </source>
</evidence>
<accession>A0A1B8PW90</accession>
<protein>
    <submittedName>
        <fullName evidence="2">Uncharacterized protein</fullName>
    </submittedName>
</protein>
<feature type="compositionally biased region" description="Polar residues" evidence="1">
    <location>
        <begin position="312"/>
        <end position="328"/>
    </location>
</feature>
<feature type="region of interest" description="Disordered" evidence="1">
    <location>
        <begin position="295"/>
        <end position="333"/>
    </location>
</feature>
<dbReference type="Proteomes" id="UP000092607">
    <property type="component" value="Unassembled WGS sequence"/>
</dbReference>
<evidence type="ECO:0000313" key="3">
    <source>
        <dbReference type="Proteomes" id="UP000092607"/>
    </source>
</evidence>
<dbReference type="OrthoDB" id="480426at2"/>
<reference evidence="2 3" key="1">
    <citation type="submission" date="2016-06" db="EMBL/GenBank/DDBJ databases">
        <title>Draft genome of Moraxella lacunata CCUG 57757A.</title>
        <authorList>
            <person name="Salva-Serra F."/>
            <person name="Engstrom-Jakobsson H."/>
            <person name="Thorell K."/>
            <person name="Gonzales-Siles L."/>
            <person name="Karlsson R."/>
            <person name="Boulund F."/>
            <person name="Engstrand L."/>
            <person name="Kristiansson E."/>
            <person name="Moore E."/>
        </authorList>
    </citation>
    <scope>NUCLEOTIDE SEQUENCE [LARGE SCALE GENOMIC DNA]</scope>
    <source>
        <strain evidence="2 3">CCUG 57757A</strain>
    </source>
</reference>
<evidence type="ECO:0000313" key="2">
    <source>
        <dbReference type="EMBL" id="OBX60201.1"/>
    </source>
</evidence>
<proteinExistence type="predicted"/>
<comment type="caution">
    <text evidence="2">The sequence shown here is derived from an EMBL/GenBank/DDBJ whole genome shotgun (WGS) entry which is preliminary data.</text>
</comment>
<organism evidence="2 3">
    <name type="scientific">Moraxella lacunata</name>
    <dbReference type="NCBI Taxonomy" id="477"/>
    <lineage>
        <taxon>Bacteria</taxon>
        <taxon>Pseudomonadati</taxon>
        <taxon>Pseudomonadota</taxon>
        <taxon>Gammaproteobacteria</taxon>
        <taxon>Moraxellales</taxon>
        <taxon>Moraxellaceae</taxon>
        <taxon>Moraxella</taxon>
    </lineage>
</organism>
<sequence>MSFVKAVKGNTYPDDREGFLYALSRRESSSDLNLPDHHQTNLKPQRVHSQGHRGYIGYFQFGEAALYDAGYFTVPHPFSLAKNSPFQMAITNNDWTGTWTGKNGVRSKNDFLEGRKHQIDAMNFFIQRHCSVLRNLNINEFYGKKVNGIELTESGCCAGAHLVGAKHVLDFALGIANETDGNKTPISHYIDLFAHYNLGTCCQRKIYIRVKKDGKPVSGKSVIVESDYPKGKYYKQIGKITNTYTTNEEGRIPVIVRHPGAKIKISVDGISKELIQESNQVQRYEIDISNGISIKATLDRPSTPEPKPQPNKTPQEIRNASNQSQQPNDTKKDVKFNIVMVEADTQKPISNLKFRLTYKGNTKIHQTDSRGSAAGITAEVGQDIEVSMAGEDKLQPIFNFKVVANLDGMSYTVPVKVHAFEILVKDHRGRPVPNTEFMLFYRGWQIKKRSNQNGVFKTKMLVGFVYGFGLTDDNKPLIYLRCLQGVARRTININDIAYHRSQTKGTADVYIPSQTQVARPPSAPKQQQTAPKPTGQSAPPRIQQNNTYTEKQGNPLTVVTNKSLASDTTRYHIYHDGTIKRENKNATGYAEFIYYDKDGGVHNLSKSAFIRAPNREFVRNKDGKIVGSKIVGGHTYLIDYAKHNHYRKQNLGYKWLIVSDDKRYYLSGMSLAAVLGAMMSLGYAEYHGSGFSTITGDSGISKTHINGINGDFRYLGTNNSHMKQKTYTTHSHFDWDANVRFVNALYLFGYKSFVSYKVRVANNRMLPYSRSRSDHENHLHLQGFQPQVTDI</sequence>
<name>A0A1B8PW90_MORLA</name>
<feature type="region of interest" description="Disordered" evidence="1">
    <location>
        <begin position="515"/>
        <end position="556"/>
    </location>
</feature>
<dbReference type="RefSeq" id="WP_065254990.1">
    <property type="nucleotide sequence ID" value="NZ_LZDR01000026.1"/>
</dbReference>
<dbReference type="EMBL" id="LZMS01000090">
    <property type="protein sequence ID" value="OBX60201.1"/>
    <property type="molecule type" value="Genomic_DNA"/>
</dbReference>
<dbReference type="AlphaFoldDB" id="A0A1B8PW90"/>
<feature type="compositionally biased region" description="Polar residues" evidence="1">
    <location>
        <begin position="524"/>
        <end position="556"/>
    </location>
</feature>